<comment type="similarity">
    <text evidence="2">Belongs to the intradiol ring-cleavage dioxygenase family.</text>
</comment>
<keyword evidence="4" id="KW-0223">Dioxygenase</keyword>
<dbReference type="PANTHER" id="PTHR33711">
    <property type="entry name" value="DIOXYGENASE, PUTATIVE (AFU_ORTHOLOGUE AFUA_2G02910)-RELATED"/>
    <property type="match status" value="1"/>
</dbReference>
<comment type="cofactor">
    <cofactor evidence="1">
        <name>Fe(3+)</name>
        <dbReference type="ChEBI" id="CHEBI:29034"/>
    </cofactor>
</comment>
<evidence type="ECO:0000313" key="10">
    <source>
        <dbReference type="Proteomes" id="UP001187682"/>
    </source>
</evidence>
<proteinExistence type="inferred from homology"/>
<feature type="compositionally biased region" description="Basic and acidic residues" evidence="7">
    <location>
        <begin position="12"/>
        <end position="25"/>
    </location>
</feature>
<dbReference type="EMBL" id="ONZQ02000004">
    <property type="protein sequence ID" value="SPO01129.1"/>
    <property type="molecule type" value="Genomic_DNA"/>
</dbReference>
<keyword evidence="6" id="KW-0408">Iron</keyword>
<dbReference type="PROSITE" id="PS00083">
    <property type="entry name" value="INTRADIOL_DIOXYGENAS"/>
    <property type="match status" value="1"/>
</dbReference>
<keyword evidence="10" id="KW-1185">Reference proteome</keyword>
<dbReference type="GO" id="GO:0018576">
    <property type="term" value="F:catechol 1,2-dioxygenase activity"/>
    <property type="evidence" value="ECO:0007669"/>
    <property type="project" value="InterPro"/>
</dbReference>
<gene>
    <name evidence="9" type="ORF">DNG_03876</name>
</gene>
<evidence type="ECO:0000256" key="5">
    <source>
        <dbReference type="ARBA" id="ARBA00023002"/>
    </source>
</evidence>
<dbReference type="InterPro" id="IPR050770">
    <property type="entry name" value="Intradiol_RC_Dioxygenase"/>
</dbReference>
<feature type="domain" description="Intradiol ring-cleavage dioxygenases" evidence="8">
    <location>
        <begin position="302"/>
        <end position="330"/>
    </location>
</feature>
<dbReference type="InterPro" id="IPR000627">
    <property type="entry name" value="Intradiol_dOase_C"/>
</dbReference>
<dbReference type="InterPro" id="IPR015889">
    <property type="entry name" value="Intradiol_dOase_core"/>
</dbReference>
<protein>
    <submittedName>
        <fullName evidence="9">Related to hydroxyquinol-1,2-dioxygenase</fullName>
    </submittedName>
</protein>
<dbReference type="GO" id="GO:0008199">
    <property type="term" value="F:ferric iron binding"/>
    <property type="evidence" value="ECO:0007669"/>
    <property type="project" value="InterPro"/>
</dbReference>
<dbReference type="Pfam" id="PF04444">
    <property type="entry name" value="Dioxygenase_N"/>
    <property type="match status" value="1"/>
</dbReference>
<evidence type="ECO:0000256" key="6">
    <source>
        <dbReference type="ARBA" id="ARBA00023004"/>
    </source>
</evidence>
<evidence type="ECO:0000256" key="3">
    <source>
        <dbReference type="ARBA" id="ARBA00022723"/>
    </source>
</evidence>
<dbReference type="GO" id="GO:0009712">
    <property type="term" value="P:catechol-containing compound metabolic process"/>
    <property type="evidence" value="ECO:0007669"/>
    <property type="project" value="InterPro"/>
</dbReference>
<evidence type="ECO:0000313" key="9">
    <source>
        <dbReference type="EMBL" id="SPO01129.1"/>
    </source>
</evidence>
<keyword evidence="5" id="KW-0560">Oxidoreductase</keyword>
<evidence type="ECO:0000259" key="8">
    <source>
        <dbReference type="PROSITE" id="PS00083"/>
    </source>
</evidence>
<comment type="caution">
    <text evidence="9">The sequence shown here is derived from an EMBL/GenBank/DDBJ whole genome shotgun (WGS) entry which is preliminary data.</text>
</comment>
<dbReference type="Pfam" id="PF00775">
    <property type="entry name" value="Dioxygenase_C"/>
    <property type="match status" value="1"/>
</dbReference>
<feature type="compositionally biased region" description="Acidic residues" evidence="7">
    <location>
        <begin position="122"/>
        <end position="139"/>
    </location>
</feature>
<feature type="region of interest" description="Disordered" evidence="7">
    <location>
        <begin position="73"/>
        <end position="171"/>
    </location>
</feature>
<evidence type="ECO:0000256" key="4">
    <source>
        <dbReference type="ARBA" id="ARBA00022964"/>
    </source>
</evidence>
<evidence type="ECO:0000256" key="2">
    <source>
        <dbReference type="ARBA" id="ARBA00007825"/>
    </source>
</evidence>
<keyword evidence="3" id="KW-0479">Metal-binding</keyword>
<feature type="region of interest" description="Disordered" evidence="7">
    <location>
        <begin position="1"/>
        <end position="52"/>
    </location>
</feature>
<evidence type="ECO:0000256" key="1">
    <source>
        <dbReference type="ARBA" id="ARBA00001965"/>
    </source>
</evidence>
<dbReference type="Proteomes" id="UP001187682">
    <property type="component" value="Unassembled WGS sequence"/>
</dbReference>
<organism evidence="9 10">
    <name type="scientific">Cephalotrichum gorgonifer</name>
    <dbReference type="NCBI Taxonomy" id="2041049"/>
    <lineage>
        <taxon>Eukaryota</taxon>
        <taxon>Fungi</taxon>
        <taxon>Dikarya</taxon>
        <taxon>Ascomycota</taxon>
        <taxon>Pezizomycotina</taxon>
        <taxon>Sordariomycetes</taxon>
        <taxon>Hypocreomycetidae</taxon>
        <taxon>Microascales</taxon>
        <taxon>Microascaceae</taxon>
        <taxon>Cephalotrichum</taxon>
    </lineage>
</organism>
<reference evidence="9" key="1">
    <citation type="submission" date="2018-03" db="EMBL/GenBank/DDBJ databases">
        <authorList>
            <person name="Guldener U."/>
        </authorList>
    </citation>
    <scope>NUCLEOTIDE SEQUENCE</scope>
</reference>
<dbReference type="InterPro" id="IPR007535">
    <property type="entry name" value="Catechol_dOase_N"/>
</dbReference>
<dbReference type="AlphaFoldDB" id="A0AAE8MWY0"/>
<evidence type="ECO:0000256" key="7">
    <source>
        <dbReference type="SAM" id="MobiDB-lite"/>
    </source>
</evidence>
<dbReference type="Gene3D" id="2.60.130.10">
    <property type="entry name" value="Aromatic compound dioxygenase"/>
    <property type="match status" value="1"/>
</dbReference>
<dbReference type="PANTHER" id="PTHR33711:SF7">
    <property type="entry name" value="INTRADIOL RING-CLEAVAGE DIOXYGENASES DOMAIN-CONTAINING PROTEIN-RELATED"/>
    <property type="match status" value="1"/>
</dbReference>
<name>A0AAE8MWY0_9PEZI</name>
<accession>A0AAE8MWY0</accession>
<sequence>MAATGLLNAQPHQEEEAPSKPEGKAACDPNEEVRSGSNPEPEPAPAYDPAYVDRAAAPGAGVNTYTRLAEILLSGERSPADDPNDASSSPEPEPSYTLSGSKPAYDRNDSSPVSDLTHGGEDTPDDSEQEPEATPDEEAPSTGVSNPDPGPAPGSNDVPTHPKPKPKLSPAYNDAYTEHVVAATGPNANARLAEIMPSLVRHLHAFVREVNLTAPEWELAVDFINEAGKMSDSKRNETTLVHGILGLESLVDEITSLQNPTASTPSAILGPFYRPSAPILPLGSSIVSPSSSPAYDSALTHFSGRVLDTRGDPVPDALLDVWHSAPNGLYEQQDPSQPDYNLRGRFLTDTDGRFELYCLRPTAYPIPDDGPAGRLLALLDRHPWRPSHIHLKISAEGYAPLTTQVFDAECKYLIDDAVFAVKSDLVARFAPREGDPKARWTLEYDFVLSEA</sequence>
<dbReference type="SUPFAM" id="SSF49482">
    <property type="entry name" value="Aromatic compound dioxygenase"/>
    <property type="match status" value="1"/>
</dbReference>